<accession>A0A6A6YF44</accession>
<keyword evidence="2" id="KW-1185">Reference proteome</keyword>
<organism evidence="1">
    <name type="scientific">Mytilinidion resinicola</name>
    <dbReference type="NCBI Taxonomy" id="574789"/>
    <lineage>
        <taxon>Eukaryota</taxon>
        <taxon>Fungi</taxon>
        <taxon>Dikarya</taxon>
        <taxon>Ascomycota</taxon>
        <taxon>Pezizomycotina</taxon>
        <taxon>Dothideomycetes</taxon>
        <taxon>Pleosporomycetidae</taxon>
        <taxon>Mytilinidiales</taxon>
        <taxon>Mytilinidiaceae</taxon>
        <taxon>Mytilinidion</taxon>
    </lineage>
</organism>
<dbReference type="AlphaFoldDB" id="A0A6A6YF44"/>
<dbReference type="RefSeq" id="XP_033574162.1">
    <property type="nucleotide sequence ID" value="XM_033728877.1"/>
</dbReference>
<reference evidence="3" key="3">
    <citation type="submission" date="2025-04" db="UniProtKB">
        <authorList>
            <consortium name="RefSeq"/>
        </authorList>
    </citation>
    <scope>IDENTIFICATION</scope>
    <source>
        <strain evidence="3">CBS 304.34</strain>
    </source>
</reference>
<dbReference type="EMBL" id="MU003705">
    <property type="protein sequence ID" value="KAF2807198.1"/>
    <property type="molecule type" value="Genomic_DNA"/>
</dbReference>
<sequence>MWVVSLSVGVEEMELASLALPGSKSRPAASSAVVAAVKPETPDSGSEKSACCIISFDVADVSLCGCWGEGAGGSLLTWKQVALSGLVVWRRCRESGGPDSGSERPACCIISSYADDVSSCWCRVDGADGSHLT</sequence>
<protein>
    <submittedName>
        <fullName evidence="1 3">Uncharacterized protein</fullName>
    </submittedName>
</protein>
<proteinExistence type="predicted"/>
<evidence type="ECO:0000313" key="1">
    <source>
        <dbReference type="EMBL" id="KAF2807198.1"/>
    </source>
</evidence>
<name>A0A6A6YF44_9PEZI</name>
<dbReference type="GeneID" id="54469770"/>
<dbReference type="Proteomes" id="UP000504636">
    <property type="component" value="Unplaced"/>
</dbReference>
<reference evidence="1 3" key="1">
    <citation type="journal article" date="2020" name="Stud. Mycol.">
        <title>101 Dothideomycetes genomes: a test case for predicting lifestyles and emergence of pathogens.</title>
        <authorList>
            <person name="Haridas S."/>
            <person name="Albert R."/>
            <person name="Binder M."/>
            <person name="Bloem J."/>
            <person name="Labutti K."/>
            <person name="Salamov A."/>
            <person name="Andreopoulos B."/>
            <person name="Baker S."/>
            <person name="Barry K."/>
            <person name="Bills G."/>
            <person name="Bluhm B."/>
            <person name="Cannon C."/>
            <person name="Castanera R."/>
            <person name="Culley D."/>
            <person name="Daum C."/>
            <person name="Ezra D."/>
            <person name="Gonzalez J."/>
            <person name="Henrissat B."/>
            <person name="Kuo A."/>
            <person name="Liang C."/>
            <person name="Lipzen A."/>
            <person name="Lutzoni F."/>
            <person name="Magnuson J."/>
            <person name="Mondo S."/>
            <person name="Nolan M."/>
            <person name="Ohm R."/>
            <person name="Pangilinan J."/>
            <person name="Park H.-J."/>
            <person name="Ramirez L."/>
            <person name="Alfaro M."/>
            <person name="Sun H."/>
            <person name="Tritt A."/>
            <person name="Yoshinaga Y."/>
            <person name="Zwiers L.-H."/>
            <person name="Turgeon B."/>
            <person name="Goodwin S."/>
            <person name="Spatafora J."/>
            <person name="Crous P."/>
            <person name="Grigoriev I."/>
        </authorList>
    </citation>
    <scope>NUCLEOTIDE SEQUENCE</scope>
    <source>
        <strain evidence="1 3">CBS 304.34</strain>
    </source>
</reference>
<evidence type="ECO:0000313" key="2">
    <source>
        <dbReference type="Proteomes" id="UP000504636"/>
    </source>
</evidence>
<gene>
    <name evidence="1 3" type="ORF">BDZ99DRAFT_75916</name>
</gene>
<reference evidence="3" key="2">
    <citation type="submission" date="2020-04" db="EMBL/GenBank/DDBJ databases">
        <authorList>
            <consortium name="NCBI Genome Project"/>
        </authorList>
    </citation>
    <scope>NUCLEOTIDE SEQUENCE</scope>
    <source>
        <strain evidence="3">CBS 304.34</strain>
    </source>
</reference>
<evidence type="ECO:0000313" key="3">
    <source>
        <dbReference type="RefSeq" id="XP_033574162.1"/>
    </source>
</evidence>